<sequence>MVSPQAGSEDEATNVVDSSFFLVSRPLASQRGRPGFSDRFGLPLRTATVTRMLLARVSFIHQFEHEEFELADAAVRYLGALLRNGQICGEYVTGWSEGIFQAYVRLSHRTAIEERYLSEDGRSCLTMVQHQFGCDPVWEILDDNKSVRVPTLKSASSLYLFTHGLDADSPVNHGDRGSGIPLHLLPIDDQLRSELFGWAETYSDLDRVWFRTAALELPTYQQLADLNSELSTHGRDLCRQLEVATGKPTFYYLIRHWGDLAVENNRLCPGCGKTWLQPDSPMPSNIPFHKFHFRCHDCRLVSHRAVCFEADGHPEIGAWQPPENT</sequence>
<organism evidence="1 2">
    <name type="scientific">Fuerstiella marisgermanici</name>
    <dbReference type="NCBI Taxonomy" id="1891926"/>
    <lineage>
        <taxon>Bacteria</taxon>
        <taxon>Pseudomonadati</taxon>
        <taxon>Planctomycetota</taxon>
        <taxon>Planctomycetia</taxon>
        <taxon>Planctomycetales</taxon>
        <taxon>Planctomycetaceae</taxon>
        <taxon>Fuerstiella</taxon>
    </lineage>
</organism>
<gene>
    <name evidence="1" type="ORF">Fuma_02375</name>
</gene>
<dbReference type="AlphaFoldDB" id="A0A1P8WFE0"/>
<dbReference type="Pfam" id="PF10071">
    <property type="entry name" value="DUF2310"/>
    <property type="match status" value="1"/>
</dbReference>
<accession>A0A1P8WFE0</accession>
<dbReference type="EMBL" id="CP017641">
    <property type="protein sequence ID" value="APZ92763.1"/>
    <property type="molecule type" value="Genomic_DNA"/>
</dbReference>
<dbReference type="InterPro" id="IPR016908">
    <property type="entry name" value="UCP029037"/>
</dbReference>
<proteinExistence type="predicted"/>
<dbReference type="Proteomes" id="UP000187735">
    <property type="component" value="Chromosome"/>
</dbReference>
<name>A0A1P8WFE0_9PLAN</name>
<keyword evidence="2" id="KW-1185">Reference proteome</keyword>
<dbReference type="STRING" id="1891926.Fuma_02375"/>
<dbReference type="KEGG" id="fmr:Fuma_02375"/>
<evidence type="ECO:0000313" key="2">
    <source>
        <dbReference type="Proteomes" id="UP000187735"/>
    </source>
</evidence>
<protein>
    <submittedName>
        <fullName evidence="1">Zn-ribbon-containing, putative nucleic-acid-binding protein</fullName>
    </submittedName>
</protein>
<evidence type="ECO:0000313" key="1">
    <source>
        <dbReference type="EMBL" id="APZ92763.1"/>
    </source>
</evidence>
<reference evidence="1 2" key="1">
    <citation type="journal article" date="2016" name="Front. Microbiol.">
        <title>Fuerstia marisgermanicae gen. nov., sp. nov., an Unusual Member of the Phylum Planctomycetes from the German Wadden Sea.</title>
        <authorList>
            <person name="Kohn T."/>
            <person name="Heuer A."/>
            <person name="Jogler M."/>
            <person name="Vollmers J."/>
            <person name="Boedeker C."/>
            <person name="Bunk B."/>
            <person name="Rast P."/>
            <person name="Borchert D."/>
            <person name="Glockner I."/>
            <person name="Freese H.M."/>
            <person name="Klenk H.P."/>
            <person name="Overmann J."/>
            <person name="Kaster A.K."/>
            <person name="Rohde M."/>
            <person name="Wiegand S."/>
            <person name="Jogler C."/>
        </authorList>
    </citation>
    <scope>NUCLEOTIDE SEQUENCE [LARGE SCALE GENOMIC DNA]</scope>
    <source>
        <strain evidence="1 2">NH11</strain>
    </source>
</reference>